<dbReference type="EMBL" id="JBBMFL010000028">
    <property type="protein sequence ID" value="MEQ2546278.1"/>
    <property type="molecule type" value="Genomic_DNA"/>
</dbReference>
<keyword evidence="2" id="KW-1185">Reference proteome</keyword>
<accession>A0ABV1H298</accession>
<evidence type="ECO:0000313" key="1">
    <source>
        <dbReference type="EMBL" id="MEQ2546278.1"/>
    </source>
</evidence>
<dbReference type="Proteomes" id="UP001460202">
    <property type="component" value="Unassembled WGS sequence"/>
</dbReference>
<comment type="caution">
    <text evidence="1">The sequence shown here is derived from an EMBL/GenBank/DDBJ whole genome shotgun (WGS) entry which is preliminary data.</text>
</comment>
<gene>
    <name evidence="1" type="ORF">WMO46_15140</name>
</gene>
<evidence type="ECO:0000313" key="2">
    <source>
        <dbReference type="Proteomes" id="UP001460202"/>
    </source>
</evidence>
<name>A0ABV1H298_9BACT</name>
<organism evidence="1 2">
    <name type="scientific">Alistipes intestinihominis</name>
    <dbReference type="NCBI Taxonomy" id="3133172"/>
    <lineage>
        <taxon>Bacteria</taxon>
        <taxon>Pseudomonadati</taxon>
        <taxon>Bacteroidota</taxon>
        <taxon>Bacteroidia</taxon>
        <taxon>Bacteroidales</taxon>
        <taxon>Rikenellaceae</taxon>
        <taxon>Alistipes</taxon>
    </lineage>
</organism>
<sequence>MTERELKAGRTFDYASECDCASIGYIPSVYWFYVELNGVCVHTSYTFRPAKKKFDKLIEQYKLVKVEDE</sequence>
<protein>
    <submittedName>
        <fullName evidence="1">Uncharacterized protein</fullName>
    </submittedName>
</protein>
<proteinExistence type="predicted"/>
<reference evidence="1 2" key="1">
    <citation type="submission" date="2024-03" db="EMBL/GenBank/DDBJ databases">
        <title>Human intestinal bacterial collection.</title>
        <authorList>
            <person name="Pauvert C."/>
            <person name="Hitch T.C.A."/>
            <person name="Clavel T."/>
        </authorList>
    </citation>
    <scope>NUCLEOTIDE SEQUENCE [LARGE SCALE GENOMIC DNA]</scope>
    <source>
        <strain evidence="1 2">CLA-KB-H122</strain>
    </source>
</reference>